<dbReference type="OrthoDB" id="489122at2"/>
<name>A0A0C1RAT8_9CYAN</name>
<evidence type="ECO:0000313" key="3">
    <source>
        <dbReference type="EMBL" id="KIE09415.1"/>
    </source>
</evidence>
<dbReference type="AlphaFoldDB" id="A0A0C1RAT8"/>
<sequence>MVERPIKKSERQSNTNTDNNSEDLDSTPPVESNPKSIKRNSDRRADSSERRSSGRGKKSYGNESKPPVNPALARGPKPVKAKPNVVVEPEVEAESVSEEAQDQATAS</sequence>
<dbReference type="RefSeq" id="WP_038084295.1">
    <property type="nucleotide sequence ID" value="NZ_JHEG04000001.1"/>
</dbReference>
<dbReference type="STRING" id="1479485.DA73_0234325"/>
<proteinExistence type="predicted"/>
<keyword evidence="4" id="KW-1185">Reference proteome</keyword>
<accession>A0A0C1RAT8</accession>
<protein>
    <submittedName>
        <fullName evidence="3">Uncharacterized protein</fullName>
    </submittedName>
</protein>
<feature type="compositionally biased region" description="Acidic residues" evidence="1">
    <location>
        <begin position="89"/>
        <end position="101"/>
    </location>
</feature>
<dbReference type="EMBL" id="JHEG04000001">
    <property type="protein sequence ID" value="KAF3884804.1"/>
    <property type="molecule type" value="Genomic_DNA"/>
</dbReference>
<organism evidence="3">
    <name type="scientific">Tolypothrix bouteillei VB521301</name>
    <dbReference type="NCBI Taxonomy" id="1479485"/>
    <lineage>
        <taxon>Bacteria</taxon>
        <taxon>Bacillati</taxon>
        <taxon>Cyanobacteriota</taxon>
        <taxon>Cyanophyceae</taxon>
        <taxon>Nostocales</taxon>
        <taxon>Tolypothrichaceae</taxon>
        <taxon>Tolypothrix</taxon>
    </lineage>
</organism>
<feature type="compositionally biased region" description="Basic and acidic residues" evidence="1">
    <location>
        <begin position="1"/>
        <end position="11"/>
    </location>
</feature>
<feature type="compositionally biased region" description="Basic and acidic residues" evidence="1">
    <location>
        <begin position="39"/>
        <end position="52"/>
    </location>
</feature>
<comment type="caution">
    <text evidence="3">The sequence shown here is derived from an EMBL/GenBank/DDBJ whole genome shotgun (WGS) entry which is preliminary data.</text>
</comment>
<dbReference type="Proteomes" id="UP000029738">
    <property type="component" value="Unassembled WGS sequence"/>
</dbReference>
<evidence type="ECO:0000313" key="4">
    <source>
        <dbReference type="Proteomes" id="UP000029738"/>
    </source>
</evidence>
<gene>
    <name evidence="3" type="ORF">DA73_0234325</name>
    <name evidence="2" type="ORF">DA73_0400004575</name>
</gene>
<reference evidence="3" key="1">
    <citation type="journal article" date="2015" name="Genome Announc.">
        <title>Draft Genome Sequence of Tolypothrix boutellei Strain VB521301.</title>
        <authorList>
            <person name="Chandrababunaidu M.M."/>
            <person name="Singh D."/>
            <person name="Sen D."/>
            <person name="Bhan S."/>
            <person name="Das S."/>
            <person name="Gupta A."/>
            <person name="Adhikary S.P."/>
            <person name="Tripathy S."/>
        </authorList>
    </citation>
    <scope>NUCLEOTIDE SEQUENCE</scope>
    <source>
        <strain evidence="3">VB521301</strain>
    </source>
</reference>
<feature type="compositionally biased region" description="Low complexity" evidence="1">
    <location>
        <begin position="76"/>
        <end position="88"/>
    </location>
</feature>
<evidence type="ECO:0000313" key="2">
    <source>
        <dbReference type="EMBL" id="KAF3884804.1"/>
    </source>
</evidence>
<dbReference type="EMBL" id="JHEG02000058">
    <property type="protein sequence ID" value="KIE09415.1"/>
    <property type="molecule type" value="Genomic_DNA"/>
</dbReference>
<reference evidence="2" key="2">
    <citation type="submission" date="2019-11" db="EMBL/GenBank/DDBJ databases">
        <title>Improved Assembly of Tolypothrix boutellei genome.</title>
        <authorList>
            <person name="Sarangi A.N."/>
            <person name="Mukherjee M."/>
            <person name="Ghosh S."/>
            <person name="Singh D."/>
            <person name="Das A."/>
            <person name="Kant S."/>
            <person name="Prusty A."/>
            <person name="Tripathy S."/>
        </authorList>
    </citation>
    <scope>NUCLEOTIDE SEQUENCE</scope>
    <source>
        <strain evidence="2">VB521301</strain>
    </source>
</reference>
<feature type="region of interest" description="Disordered" evidence="1">
    <location>
        <begin position="1"/>
        <end position="107"/>
    </location>
</feature>
<evidence type="ECO:0000256" key="1">
    <source>
        <dbReference type="SAM" id="MobiDB-lite"/>
    </source>
</evidence>